<sequence length="110" mass="12700">MTDIIIKSILSATTGLHLANLVYTLFLWMLKKSAYKNNRKTFYLREKERFVFTSYVGKSISNLKSATKNFNLFNFDEIDSNAMLAFVTDTQKVFLILVGICTFNNKNGFF</sequence>
<keyword evidence="1" id="KW-0812">Transmembrane</keyword>
<name>A0ABV2AV14_9EUKA</name>
<protein>
    <submittedName>
        <fullName evidence="2">Uncharacterized protein</fullName>
    </submittedName>
</protein>
<organism evidence="2 3">
    <name type="scientific">Bonamia ostreae</name>
    <dbReference type="NCBI Taxonomy" id="126728"/>
    <lineage>
        <taxon>Eukaryota</taxon>
        <taxon>Sar</taxon>
        <taxon>Rhizaria</taxon>
        <taxon>Endomyxa</taxon>
        <taxon>Ascetosporea</taxon>
        <taxon>Haplosporida</taxon>
        <taxon>Bonamia</taxon>
    </lineage>
</organism>
<evidence type="ECO:0000313" key="2">
    <source>
        <dbReference type="EMBL" id="MES1923488.1"/>
    </source>
</evidence>
<comment type="caution">
    <text evidence="2">The sequence shown here is derived from an EMBL/GenBank/DDBJ whole genome shotgun (WGS) entry which is preliminary data.</text>
</comment>
<keyword evidence="1" id="KW-1133">Transmembrane helix</keyword>
<evidence type="ECO:0000256" key="1">
    <source>
        <dbReference type="SAM" id="Phobius"/>
    </source>
</evidence>
<evidence type="ECO:0000313" key="3">
    <source>
        <dbReference type="Proteomes" id="UP001439008"/>
    </source>
</evidence>
<dbReference type="EMBL" id="JBDODL010006427">
    <property type="protein sequence ID" value="MES1923488.1"/>
    <property type="molecule type" value="Genomic_DNA"/>
</dbReference>
<keyword evidence="1" id="KW-0472">Membrane</keyword>
<reference evidence="2 3" key="1">
    <citation type="journal article" date="2024" name="BMC Biol.">
        <title>Comparative genomics of Ascetosporea gives new insight into the evolutionary basis for animal parasitism in Rhizaria.</title>
        <authorList>
            <person name="Hiltunen Thoren M."/>
            <person name="Onut-Brannstrom I."/>
            <person name="Alfjorden A."/>
            <person name="Peckova H."/>
            <person name="Swords F."/>
            <person name="Hooper C."/>
            <person name="Holzer A.S."/>
            <person name="Bass D."/>
            <person name="Burki F."/>
        </authorList>
    </citation>
    <scope>NUCLEOTIDE SEQUENCE [LARGE SCALE GENOMIC DNA]</scope>
    <source>
        <strain evidence="2">20-A016</strain>
    </source>
</reference>
<feature type="transmembrane region" description="Helical" evidence="1">
    <location>
        <begin position="6"/>
        <end position="30"/>
    </location>
</feature>
<keyword evidence="3" id="KW-1185">Reference proteome</keyword>
<dbReference type="Proteomes" id="UP001439008">
    <property type="component" value="Unassembled WGS sequence"/>
</dbReference>
<accession>A0ABV2AV14</accession>
<proteinExistence type="predicted"/>
<gene>
    <name evidence="2" type="ORF">MHBO_005065</name>
</gene>